<evidence type="ECO:0000256" key="2">
    <source>
        <dbReference type="ARBA" id="ARBA00012513"/>
    </source>
</evidence>
<dbReference type="SMART" id="SM00220">
    <property type="entry name" value="S_TKc"/>
    <property type="match status" value="1"/>
</dbReference>
<dbReference type="InterPro" id="IPR011009">
    <property type="entry name" value="Kinase-like_dom_sf"/>
</dbReference>
<dbReference type="Pfam" id="PF00069">
    <property type="entry name" value="Pkinase"/>
    <property type="match status" value="1"/>
</dbReference>
<dbReference type="PANTHER" id="PTHR43671">
    <property type="entry name" value="SERINE/THREONINE-PROTEIN KINASE NEK"/>
    <property type="match status" value="1"/>
</dbReference>
<evidence type="ECO:0000256" key="5">
    <source>
        <dbReference type="ARBA" id="ARBA00022777"/>
    </source>
</evidence>
<accession>A0A327ZFQ0</accession>
<name>A0A327ZFQ0_9ACTN</name>
<feature type="region of interest" description="Disordered" evidence="8">
    <location>
        <begin position="403"/>
        <end position="466"/>
    </location>
</feature>
<evidence type="ECO:0000256" key="6">
    <source>
        <dbReference type="ARBA" id="ARBA00022840"/>
    </source>
</evidence>
<feature type="compositionally biased region" description="Basic residues" evidence="8">
    <location>
        <begin position="443"/>
        <end position="456"/>
    </location>
</feature>
<protein>
    <recommendedName>
        <fullName evidence="2">non-specific serine/threonine protein kinase</fullName>
        <ecNumber evidence="2">2.7.11.1</ecNumber>
    </recommendedName>
</protein>
<evidence type="ECO:0000313" key="10">
    <source>
        <dbReference type="EMBL" id="RAK38295.1"/>
    </source>
</evidence>
<proteinExistence type="inferred from homology"/>
<comment type="similarity">
    <text evidence="1">Belongs to the protein kinase superfamily. NEK Ser/Thr protein kinase family. NIMA subfamily.</text>
</comment>
<evidence type="ECO:0000256" key="1">
    <source>
        <dbReference type="ARBA" id="ARBA00010886"/>
    </source>
</evidence>
<dbReference type="PROSITE" id="PS50011">
    <property type="entry name" value="PROTEIN_KINASE_DOM"/>
    <property type="match status" value="1"/>
</dbReference>
<dbReference type="EC" id="2.7.11.1" evidence="2"/>
<keyword evidence="4 7" id="KW-0547">Nucleotide-binding</keyword>
<comment type="caution">
    <text evidence="10">The sequence shown here is derived from an EMBL/GenBank/DDBJ whole genome shotgun (WGS) entry which is preliminary data.</text>
</comment>
<dbReference type="InterPro" id="IPR000719">
    <property type="entry name" value="Prot_kinase_dom"/>
</dbReference>
<dbReference type="Gene3D" id="1.10.510.10">
    <property type="entry name" value="Transferase(Phosphotransferase) domain 1"/>
    <property type="match status" value="1"/>
</dbReference>
<feature type="domain" description="Protein kinase" evidence="9">
    <location>
        <begin position="32"/>
        <end position="289"/>
    </location>
</feature>
<gene>
    <name evidence="10" type="ORF">B0I29_105243</name>
</gene>
<reference evidence="10 11" key="1">
    <citation type="submission" date="2018-06" db="EMBL/GenBank/DDBJ databases">
        <title>Genomic Encyclopedia of Type Strains, Phase III (KMG-III): the genomes of soil and plant-associated and newly described type strains.</title>
        <authorList>
            <person name="Whitman W."/>
        </authorList>
    </citation>
    <scope>NUCLEOTIDE SEQUENCE [LARGE SCALE GENOMIC DNA]</scope>
    <source>
        <strain evidence="10 11">CGMCC 4.7090</strain>
    </source>
</reference>
<dbReference type="InterPro" id="IPR017441">
    <property type="entry name" value="Protein_kinase_ATP_BS"/>
</dbReference>
<dbReference type="GO" id="GO:0004674">
    <property type="term" value="F:protein serine/threonine kinase activity"/>
    <property type="evidence" value="ECO:0007669"/>
    <property type="project" value="UniProtKB-EC"/>
</dbReference>
<feature type="binding site" evidence="7">
    <location>
        <position position="61"/>
    </location>
    <ligand>
        <name>ATP</name>
        <dbReference type="ChEBI" id="CHEBI:30616"/>
    </ligand>
</feature>
<evidence type="ECO:0000259" key="9">
    <source>
        <dbReference type="PROSITE" id="PS50011"/>
    </source>
</evidence>
<dbReference type="SUPFAM" id="SSF56112">
    <property type="entry name" value="Protein kinase-like (PK-like)"/>
    <property type="match status" value="1"/>
</dbReference>
<dbReference type="PROSITE" id="PS00107">
    <property type="entry name" value="PROTEIN_KINASE_ATP"/>
    <property type="match status" value="1"/>
</dbReference>
<organism evidence="10 11">
    <name type="scientific">Actinoplanes lutulentus</name>
    <dbReference type="NCBI Taxonomy" id="1287878"/>
    <lineage>
        <taxon>Bacteria</taxon>
        <taxon>Bacillati</taxon>
        <taxon>Actinomycetota</taxon>
        <taxon>Actinomycetes</taxon>
        <taxon>Micromonosporales</taxon>
        <taxon>Micromonosporaceae</taxon>
        <taxon>Actinoplanes</taxon>
    </lineage>
</organism>
<keyword evidence="5 10" id="KW-0418">Kinase</keyword>
<dbReference type="Proteomes" id="UP000249341">
    <property type="component" value="Unassembled WGS sequence"/>
</dbReference>
<dbReference type="RefSeq" id="WP_111649392.1">
    <property type="nucleotide sequence ID" value="NZ_JACHWI010000002.1"/>
</dbReference>
<dbReference type="InterPro" id="IPR008271">
    <property type="entry name" value="Ser/Thr_kinase_AS"/>
</dbReference>
<keyword evidence="11" id="KW-1185">Reference proteome</keyword>
<keyword evidence="3" id="KW-0808">Transferase</keyword>
<dbReference type="PANTHER" id="PTHR43671:SF13">
    <property type="entry name" value="SERINE_THREONINE-PROTEIN KINASE NEK2"/>
    <property type="match status" value="1"/>
</dbReference>
<evidence type="ECO:0000256" key="7">
    <source>
        <dbReference type="PROSITE-ProRule" id="PRU10141"/>
    </source>
</evidence>
<evidence type="ECO:0000256" key="4">
    <source>
        <dbReference type="ARBA" id="ARBA00022741"/>
    </source>
</evidence>
<dbReference type="InterPro" id="IPR050660">
    <property type="entry name" value="NEK_Ser/Thr_kinase"/>
</dbReference>
<dbReference type="PROSITE" id="PS00108">
    <property type="entry name" value="PROTEIN_KINASE_ST"/>
    <property type="match status" value="1"/>
</dbReference>
<dbReference type="OrthoDB" id="308915at2"/>
<evidence type="ECO:0000256" key="8">
    <source>
        <dbReference type="SAM" id="MobiDB-lite"/>
    </source>
</evidence>
<feature type="region of interest" description="Disordered" evidence="8">
    <location>
        <begin position="1"/>
        <end position="23"/>
    </location>
</feature>
<dbReference type="CDD" id="cd14014">
    <property type="entry name" value="STKc_PknB_like"/>
    <property type="match status" value="1"/>
</dbReference>
<evidence type="ECO:0000256" key="3">
    <source>
        <dbReference type="ARBA" id="ARBA00022679"/>
    </source>
</evidence>
<feature type="compositionally biased region" description="Low complexity" evidence="8">
    <location>
        <begin position="403"/>
        <end position="427"/>
    </location>
</feature>
<evidence type="ECO:0000313" key="11">
    <source>
        <dbReference type="Proteomes" id="UP000249341"/>
    </source>
</evidence>
<dbReference type="AlphaFoldDB" id="A0A327ZFQ0"/>
<sequence>MDNNPGANDPGEDPTDHGPGTQLAGRCVGNSYLLVRPIGQGATGTVWRGEDRATGEPVAIKLLHDSLLRQPRLVTRFVQERTILLMLRHRNVVRVRDLFSAGESLGLVMDLVSGGNLRDHLHRKGTVPPSEAVRLAGQVASALAEAHDLGIIHRDLKPDNILLRDDDGELETRLTDFGIARILALPSMTTPNAVVGTPHYMAPEAFHGATPSPATDVYALGVLLYELVSGQPPYRSDSIPELMRLHAEGAPERRTGIPDPLWRIITMCLAVKARQRPSAADLVTDLGFLARNLSDTPALSRPGSPPEQSLVFESVPRPVVPRRRRFRGNAAPAGRFSRPGVTAFAVTGAMLASGIATSAWHLSRPGGDPQEVPTVVTAPSRPLLAASPPVSTPARPALSAASVAARDAAAPRPPAAITTTRPARYPRSATGVAHSAPKPASVRTKHPASSRNRGRSHVPEGKAAKGRWQCSPGLILDLRTRAPLGPRPCHQLGDEIQFRAALTAPAGGRGRISVALQDARTGRTVAGPRTCDDLSFTRRSITQDCGPLMAEPRRGRQYAVVMTYRYVRDGRTASRTAVGRPFRW</sequence>
<keyword evidence="6 7" id="KW-0067">ATP-binding</keyword>
<dbReference type="GO" id="GO:0005524">
    <property type="term" value="F:ATP binding"/>
    <property type="evidence" value="ECO:0007669"/>
    <property type="project" value="UniProtKB-UniRule"/>
</dbReference>
<dbReference type="EMBL" id="QLMJ01000005">
    <property type="protein sequence ID" value="RAK38295.1"/>
    <property type="molecule type" value="Genomic_DNA"/>
</dbReference>